<dbReference type="InterPro" id="IPR039426">
    <property type="entry name" value="TonB-dep_rcpt-like"/>
</dbReference>
<evidence type="ECO:0000256" key="7">
    <source>
        <dbReference type="ARBA" id="ARBA00023136"/>
    </source>
</evidence>
<dbReference type="Proteomes" id="UP000183107">
    <property type="component" value="Unassembled WGS sequence"/>
</dbReference>
<dbReference type="Gene3D" id="2.170.130.10">
    <property type="entry name" value="TonB-dependent receptor, plug domain"/>
    <property type="match status" value="1"/>
</dbReference>
<evidence type="ECO:0000313" key="15">
    <source>
        <dbReference type="EMBL" id="SFN58619.1"/>
    </source>
</evidence>
<dbReference type="InterPro" id="IPR000531">
    <property type="entry name" value="Beta-barrel_TonB"/>
</dbReference>
<dbReference type="PROSITE" id="PS52016">
    <property type="entry name" value="TONB_DEPENDENT_REC_3"/>
    <property type="match status" value="1"/>
</dbReference>
<dbReference type="Pfam" id="PF07715">
    <property type="entry name" value="Plug"/>
    <property type="match status" value="1"/>
</dbReference>
<gene>
    <name evidence="15" type="ORF">SAMN05216386_1256</name>
</gene>
<keyword evidence="5 10" id="KW-0812">Transmembrane</keyword>
<accession>A0A1I5A8Z9</accession>
<proteinExistence type="inferred from homology"/>
<keyword evidence="7 10" id="KW-0472">Membrane</keyword>
<feature type="compositionally biased region" description="Polar residues" evidence="12">
    <location>
        <begin position="55"/>
        <end position="68"/>
    </location>
</feature>
<dbReference type="PANTHER" id="PTHR30069:SF27">
    <property type="entry name" value="BLL4766 PROTEIN"/>
    <property type="match status" value="1"/>
</dbReference>
<dbReference type="GO" id="GO:0044718">
    <property type="term" value="P:siderophore transmembrane transport"/>
    <property type="evidence" value="ECO:0007669"/>
    <property type="project" value="TreeGrafter"/>
</dbReference>
<evidence type="ECO:0000256" key="8">
    <source>
        <dbReference type="ARBA" id="ARBA00023170"/>
    </source>
</evidence>
<dbReference type="GO" id="GO:0009279">
    <property type="term" value="C:cell outer membrane"/>
    <property type="evidence" value="ECO:0007669"/>
    <property type="project" value="UniProtKB-SubCell"/>
</dbReference>
<dbReference type="GO" id="GO:0015344">
    <property type="term" value="F:siderophore uptake transmembrane transporter activity"/>
    <property type="evidence" value="ECO:0007669"/>
    <property type="project" value="TreeGrafter"/>
</dbReference>
<sequence length="804" mass="88972">MVELNGNQVRDALNSHTVIESFPDAWAAPATVSRCGRINQGTSEQFGGPRGHCEFSSSWEGDTSNPASPDTGLERIRNYRVGRCPDRFHFRSQSPPRYFLVNHLGMINLHIQAEQADTVILRKFILPFFLIPASAWAVGANDQPKNQLEEVVVTATRFSQRAGDLPIGVSIVSAQQIKDSAASTLPELLQQLAGIHTRNVDGSPDPQIDMRGFGITGNQNTLVLLDGQRINENELVGIRWSSIPLDSIERIEVLRSSGAVTYGTGATGGVINIVTRAAAPGRVSGTGGLSFGSYSGTEFNGTLNAAAKNFGLALSGNALQTDNYRVNNALRQMNLQGDLRYQFTNGRALLKFGLDDQKLELPATRTEAQLRSDRKGTSTPRDFTTRDGAFVTLRGEHTTRFGELAADLSFRDNHRTALFDDYSIDSFNSKTFVDSRSHVWLFNPRMKLPFQAFGMNHDLVLGANLEWWNYGAQRLTGAETIPGPASASILQTDVVATQQNRAVYLQHAITLPRGTVVTFGGRLQWVENKANDRFNPAPHARDRQSRTVYAYDAAVRQPLGPAFSFYGKFGRSFRIATVDENYNQFGGPSFDSVVSILEPQTAHTGEVGLDYQKEPVRARLAFYQINLNNEIGFMNVDPFRFFANTNLPPTRRRGAELEGSWAVTSKIDIFGNYTYSDARFREGSFGGVDISGNIIPLVPRHSASAGGTFRLAPTTRFAATMNYVGEQVLDNDQANTASRRMPDYVTVDLKVTHQLRKLLLSMAVNNLFDEKYFSYAIRNAAGTSFSALPARERNVWFTMKYQFN</sequence>
<dbReference type="Gene3D" id="2.40.170.20">
    <property type="entry name" value="TonB-dependent receptor, beta-barrel domain"/>
    <property type="match status" value="1"/>
</dbReference>
<dbReference type="SUPFAM" id="SSF56935">
    <property type="entry name" value="Porins"/>
    <property type="match status" value="1"/>
</dbReference>
<protein>
    <submittedName>
        <fullName evidence="15">Iron complex outermembrane recepter protein</fullName>
    </submittedName>
</protein>
<dbReference type="CDD" id="cd01347">
    <property type="entry name" value="ligand_gated_channel"/>
    <property type="match status" value="1"/>
</dbReference>
<name>A0A1I5A8Z9_9PROT</name>
<dbReference type="PANTHER" id="PTHR30069">
    <property type="entry name" value="TONB-DEPENDENT OUTER MEMBRANE RECEPTOR"/>
    <property type="match status" value="1"/>
</dbReference>
<feature type="region of interest" description="Disordered" evidence="12">
    <location>
        <begin position="41"/>
        <end position="71"/>
    </location>
</feature>
<comment type="subcellular location">
    <subcellularLocation>
        <location evidence="1 10">Cell outer membrane</location>
        <topology evidence="1 10">Multi-pass membrane protein</topology>
    </subcellularLocation>
</comment>
<feature type="domain" description="TonB-dependent receptor-like beta-barrel" evidence="13">
    <location>
        <begin position="332"/>
        <end position="767"/>
    </location>
</feature>
<keyword evidence="6 11" id="KW-0798">TonB box</keyword>
<evidence type="ECO:0000256" key="6">
    <source>
        <dbReference type="ARBA" id="ARBA00023077"/>
    </source>
</evidence>
<evidence type="ECO:0000259" key="14">
    <source>
        <dbReference type="Pfam" id="PF07715"/>
    </source>
</evidence>
<evidence type="ECO:0000256" key="2">
    <source>
        <dbReference type="ARBA" id="ARBA00009810"/>
    </source>
</evidence>
<keyword evidence="4 10" id="KW-1134">Transmembrane beta strand</keyword>
<evidence type="ECO:0000256" key="11">
    <source>
        <dbReference type="RuleBase" id="RU003357"/>
    </source>
</evidence>
<comment type="similarity">
    <text evidence="2 10 11">Belongs to the TonB-dependent receptor family.</text>
</comment>
<dbReference type="Pfam" id="PF00593">
    <property type="entry name" value="TonB_dep_Rec_b-barrel"/>
    <property type="match status" value="1"/>
</dbReference>
<evidence type="ECO:0000256" key="1">
    <source>
        <dbReference type="ARBA" id="ARBA00004571"/>
    </source>
</evidence>
<organism evidence="15 16">
    <name type="scientific">Nitrosospira briensis</name>
    <dbReference type="NCBI Taxonomy" id="35799"/>
    <lineage>
        <taxon>Bacteria</taxon>
        <taxon>Pseudomonadati</taxon>
        <taxon>Pseudomonadota</taxon>
        <taxon>Betaproteobacteria</taxon>
        <taxon>Nitrosomonadales</taxon>
        <taxon>Nitrosomonadaceae</taxon>
        <taxon>Nitrosospira</taxon>
    </lineage>
</organism>
<dbReference type="STRING" id="1266925.GCA_000619905_01060"/>
<evidence type="ECO:0000256" key="4">
    <source>
        <dbReference type="ARBA" id="ARBA00022452"/>
    </source>
</evidence>
<dbReference type="EMBL" id="FOVJ01000002">
    <property type="protein sequence ID" value="SFN58619.1"/>
    <property type="molecule type" value="Genomic_DNA"/>
</dbReference>
<evidence type="ECO:0000256" key="9">
    <source>
        <dbReference type="ARBA" id="ARBA00023237"/>
    </source>
</evidence>
<keyword evidence="3 10" id="KW-0813">Transport</keyword>
<evidence type="ECO:0000256" key="12">
    <source>
        <dbReference type="SAM" id="MobiDB-lite"/>
    </source>
</evidence>
<reference evidence="16" key="1">
    <citation type="submission" date="2016-10" db="EMBL/GenBank/DDBJ databases">
        <authorList>
            <person name="Varghese N."/>
        </authorList>
    </citation>
    <scope>NUCLEOTIDE SEQUENCE [LARGE SCALE GENOMIC DNA]</scope>
    <source>
        <strain evidence="16">Nsp8</strain>
    </source>
</reference>
<feature type="domain" description="TonB-dependent receptor plug" evidence="14">
    <location>
        <begin position="164"/>
        <end position="270"/>
    </location>
</feature>
<evidence type="ECO:0000259" key="13">
    <source>
        <dbReference type="Pfam" id="PF00593"/>
    </source>
</evidence>
<keyword evidence="16" id="KW-1185">Reference proteome</keyword>
<keyword evidence="9 10" id="KW-0998">Cell outer membrane</keyword>
<dbReference type="InterPro" id="IPR012910">
    <property type="entry name" value="Plug_dom"/>
</dbReference>
<evidence type="ECO:0000256" key="5">
    <source>
        <dbReference type="ARBA" id="ARBA00022692"/>
    </source>
</evidence>
<evidence type="ECO:0000313" key="16">
    <source>
        <dbReference type="Proteomes" id="UP000183107"/>
    </source>
</evidence>
<evidence type="ECO:0000256" key="10">
    <source>
        <dbReference type="PROSITE-ProRule" id="PRU01360"/>
    </source>
</evidence>
<keyword evidence="8" id="KW-0675">Receptor</keyword>
<dbReference type="AlphaFoldDB" id="A0A1I5A8Z9"/>
<evidence type="ECO:0000256" key="3">
    <source>
        <dbReference type="ARBA" id="ARBA00022448"/>
    </source>
</evidence>
<dbReference type="InterPro" id="IPR036942">
    <property type="entry name" value="Beta-barrel_TonB_sf"/>
</dbReference>
<dbReference type="InterPro" id="IPR037066">
    <property type="entry name" value="Plug_dom_sf"/>
</dbReference>